<evidence type="ECO:0000259" key="2">
    <source>
        <dbReference type="Pfam" id="PF10099"/>
    </source>
</evidence>
<gene>
    <name evidence="3" type="ORF">FXN63_26250</name>
</gene>
<feature type="domain" description="Anti-sigma K factor RskA C-terminal" evidence="2">
    <location>
        <begin position="120"/>
        <end position="243"/>
    </location>
</feature>
<keyword evidence="4" id="KW-1185">Reference proteome</keyword>
<dbReference type="PANTHER" id="PTHR37461:SF1">
    <property type="entry name" value="ANTI-SIGMA-K FACTOR RSKA"/>
    <property type="match status" value="1"/>
</dbReference>
<dbReference type="RefSeq" id="WP_148818607.1">
    <property type="nucleotide sequence ID" value="NZ_CP043046.1"/>
</dbReference>
<accession>A0A5C0B297</accession>
<dbReference type="InterPro" id="IPR018764">
    <property type="entry name" value="RskA_C"/>
</dbReference>
<dbReference type="OrthoDB" id="5298046at2"/>
<dbReference type="Pfam" id="PF10099">
    <property type="entry name" value="RskA_C"/>
    <property type="match status" value="1"/>
</dbReference>
<dbReference type="KEGG" id="pacr:FXN63_26250"/>
<dbReference type="GO" id="GO:0016989">
    <property type="term" value="F:sigma factor antagonist activity"/>
    <property type="evidence" value="ECO:0007669"/>
    <property type="project" value="TreeGrafter"/>
</dbReference>
<dbReference type="GO" id="GO:0006417">
    <property type="term" value="P:regulation of translation"/>
    <property type="evidence" value="ECO:0007669"/>
    <property type="project" value="TreeGrafter"/>
</dbReference>
<organism evidence="3 4">
    <name type="scientific">Pigmentiphaga aceris</name>
    <dbReference type="NCBI Taxonomy" id="1940612"/>
    <lineage>
        <taxon>Bacteria</taxon>
        <taxon>Pseudomonadati</taxon>
        <taxon>Pseudomonadota</taxon>
        <taxon>Betaproteobacteria</taxon>
        <taxon>Burkholderiales</taxon>
        <taxon>Alcaligenaceae</taxon>
        <taxon>Pigmentiphaga</taxon>
    </lineage>
</organism>
<sequence>MNPTHIGDNIEDDSDLAGEYVLGTLDAATRAQVEARLEHDAVLRGEVYRWQDRLHELTRQVAPVEPTPGLWRGIADRLPAADAARGGAASVKTAPTEHSPVVHPPFWANVNMLRWTSGLAIAASALLALRMVLAPAAPMAPDSPYMAVLTSPDKTASWLVDASHNNEVRLIPLTRTEVASTQALQFWTKADSANAPTSLGLVSSNEITVVPLDRMPTLEGNQLFEITLEPQNGSPTGRPTGPILSLGRTTTVPAKKT</sequence>
<evidence type="ECO:0000313" key="4">
    <source>
        <dbReference type="Proteomes" id="UP000325161"/>
    </source>
</evidence>
<dbReference type="PANTHER" id="PTHR37461">
    <property type="entry name" value="ANTI-SIGMA-K FACTOR RSKA"/>
    <property type="match status" value="1"/>
</dbReference>
<dbReference type="Proteomes" id="UP000325161">
    <property type="component" value="Chromosome"/>
</dbReference>
<protein>
    <submittedName>
        <fullName evidence="3">RNA polymerase subunit sigma-70</fullName>
    </submittedName>
</protein>
<evidence type="ECO:0000256" key="1">
    <source>
        <dbReference type="SAM" id="MobiDB-lite"/>
    </source>
</evidence>
<feature type="compositionally biased region" description="Polar residues" evidence="1">
    <location>
        <begin position="247"/>
        <end position="257"/>
    </location>
</feature>
<dbReference type="AlphaFoldDB" id="A0A5C0B297"/>
<dbReference type="GO" id="GO:0005886">
    <property type="term" value="C:plasma membrane"/>
    <property type="evidence" value="ECO:0007669"/>
    <property type="project" value="InterPro"/>
</dbReference>
<proteinExistence type="predicted"/>
<feature type="region of interest" description="Disordered" evidence="1">
    <location>
        <begin position="228"/>
        <end position="257"/>
    </location>
</feature>
<dbReference type="EMBL" id="CP043046">
    <property type="protein sequence ID" value="QEI08959.1"/>
    <property type="molecule type" value="Genomic_DNA"/>
</dbReference>
<name>A0A5C0B297_9BURK</name>
<reference evidence="3 4" key="1">
    <citation type="submission" date="2019-08" db="EMBL/GenBank/DDBJ databases">
        <title>Amphibian skin-associated Pigmentiphaga: genome sequence and occurrence across geography and hosts.</title>
        <authorList>
            <person name="Bletz M.C."/>
            <person name="Bunk B."/>
            <person name="Sproeer C."/>
            <person name="Biwer P."/>
            <person name="Reiter S."/>
            <person name="Rabemananjara F.C.E."/>
            <person name="Schulz S."/>
            <person name="Overmann J."/>
            <person name="Vences M."/>
        </authorList>
    </citation>
    <scope>NUCLEOTIDE SEQUENCE [LARGE SCALE GENOMIC DNA]</scope>
    <source>
        <strain evidence="3 4">Mada1488</strain>
    </source>
</reference>
<evidence type="ECO:0000313" key="3">
    <source>
        <dbReference type="EMBL" id="QEI08959.1"/>
    </source>
</evidence>
<dbReference type="InterPro" id="IPR051474">
    <property type="entry name" value="Anti-sigma-K/W_factor"/>
</dbReference>